<evidence type="ECO:0000256" key="2">
    <source>
        <dbReference type="ARBA" id="ARBA00022679"/>
    </source>
</evidence>
<accession>A0A317RE38</accession>
<name>A0A317RE38_9BURK</name>
<keyword evidence="4" id="KW-1185">Reference proteome</keyword>
<dbReference type="PANTHER" id="PTHR13090:SF1">
    <property type="entry name" value="ARGININE-HYDROXYLASE NDUFAF5, MITOCHONDRIAL"/>
    <property type="match status" value="1"/>
</dbReference>
<dbReference type="EMBL" id="QGUB01000002">
    <property type="protein sequence ID" value="PWW47851.1"/>
    <property type="molecule type" value="Genomic_DNA"/>
</dbReference>
<evidence type="ECO:0000313" key="3">
    <source>
        <dbReference type="EMBL" id="PWW47851.1"/>
    </source>
</evidence>
<reference evidence="3 4" key="1">
    <citation type="submission" date="2018-05" db="EMBL/GenBank/DDBJ databases">
        <title>Genomic Encyclopedia of Type Strains, Phase IV (KMG-IV): sequencing the most valuable type-strain genomes for metagenomic binning, comparative biology and taxonomic classification.</title>
        <authorList>
            <person name="Goeker M."/>
        </authorList>
    </citation>
    <scope>NUCLEOTIDE SEQUENCE [LARGE SCALE GENOMIC DNA]</scope>
    <source>
        <strain evidence="3 4">DSM 26006</strain>
    </source>
</reference>
<sequence>MPESLPPTIDPVAAARWHARVAEPSPWLHEEVARRMQERLSWIVKAPTSWCDWDPLRGGTEGHALVAAQLPEAAVQVAETSSAQGEALARQRLGRRWWSPARWTGAPVHFGPPAEGSVQLLWANMALHMAADPQALIAQWQRALAVDGYLMFSCLGPDTLRELRALYARAGWPEPAHAFTDMHDWGDMLVRAGFADPVMDMEHITLTFATPGRLLAELRGLGRNLHPGRFAGLRGRRWHQELQRRIGAELADARHGGQLALTFEIIYGHAVKAPPRVRVEGHSAVSLEDMRSMLRAGRPPAA</sequence>
<dbReference type="GO" id="GO:0032259">
    <property type="term" value="P:methylation"/>
    <property type="evidence" value="ECO:0007669"/>
    <property type="project" value="UniProtKB-KW"/>
</dbReference>
<evidence type="ECO:0000256" key="1">
    <source>
        <dbReference type="ARBA" id="ARBA00022603"/>
    </source>
</evidence>
<comment type="caution">
    <text evidence="3">The sequence shown here is derived from an EMBL/GenBank/DDBJ whole genome shotgun (WGS) entry which is preliminary data.</text>
</comment>
<gene>
    <name evidence="3" type="ORF">DFR36_102228</name>
</gene>
<dbReference type="PANTHER" id="PTHR13090">
    <property type="entry name" value="ARGININE-HYDROXYLASE NDUFAF5, MITOCHONDRIAL"/>
    <property type="match status" value="1"/>
</dbReference>
<dbReference type="Gene3D" id="3.40.50.150">
    <property type="entry name" value="Vaccinia Virus protein VP39"/>
    <property type="match status" value="1"/>
</dbReference>
<keyword evidence="2 3" id="KW-0808">Transferase</keyword>
<dbReference type="GO" id="GO:0008168">
    <property type="term" value="F:methyltransferase activity"/>
    <property type="evidence" value="ECO:0007669"/>
    <property type="project" value="UniProtKB-KW"/>
</dbReference>
<dbReference type="Proteomes" id="UP000246483">
    <property type="component" value="Unassembled WGS sequence"/>
</dbReference>
<keyword evidence="1 3" id="KW-0489">Methyltransferase</keyword>
<dbReference type="InterPro" id="IPR050602">
    <property type="entry name" value="Malonyl-ACP_OMT"/>
</dbReference>
<dbReference type="InterPro" id="IPR029063">
    <property type="entry name" value="SAM-dependent_MTases_sf"/>
</dbReference>
<organism evidence="3 4">
    <name type="scientific">Melaminivora alkalimesophila</name>
    <dbReference type="NCBI Taxonomy" id="1165852"/>
    <lineage>
        <taxon>Bacteria</taxon>
        <taxon>Pseudomonadati</taxon>
        <taxon>Pseudomonadota</taxon>
        <taxon>Betaproteobacteria</taxon>
        <taxon>Burkholderiales</taxon>
        <taxon>Comamonadaceae</taxon>
        <taxon>Melaminivora</taxon>
    </lineage>
</organism>
<dbReference type="OrthoDB" id="9760689at2"/>
<proteinExistence type="predicted"/>
<protein>
    <submittedName>
        <fullName evidence="3">Malonyl-CoA O-methyltransferase</fullName>
    </submittedName>
</protein>
<dbReference type="RefSeq" id="WP_019374864.1">
    <property type="nucleotide sequence ID" value="NZ_ALEE01000660.1"/>
</dbReference>
<dbReference type="AlphaFoldDB" id="A0A317RE38"/>
<dbReference type="SUPFAM" id="SSF53335">
    <property type="entry name" value="S-adenosyl-L-methionine-dependent methyltransferases"/>
    <property type="match status" value="1"/>
</dbReference>
<evidence type="ECO:0000313" key="4">
    <source>
        <dbReference type="Proteomes" id="UP000246483"/>
    </source>
</evidence>